<evidence type="ECO:0000313" key="1">
    <source>
        <dbReference type="EMBL" id="VFU17631.1"/>
    </source>
</evidence>
<reference evidence="1" key="1">
    <citation type="submission" date="2019-03" db="EMBL/GenBank/DDBJ databases">
        <authorList>
            <person name="Hao L."/>
        </authorList>
    </citation>
    <scope>NUCLEOTIDE SEQUENCE</scope>
</reference>
<proteinExistence type="predicted"/>
<gene>
    <name evidence="1" type="ORF">SCFA_3680003</name>
</gene>
<protein>
    <submittedName>
        <fullName evidence="1">Uncharacterized protein</fullName>
    </submittedName>
</protein>
<accession>A0A485M5M2</accession>
<sequence length="54" mass="5556">MVSGAFSGAVADSPAVPGLSLTLVGLSRIMLNESFRAPLIRGVVKPRPGLCKAF</sequence>
<dbReference type="EMBL" id="CAADRN010000299">
    <property type="protein sequence ID" value="VFU17631.1"/>
    <property type="molecule type" value="Genomic_DNA"/>
</dbReference>
<dbReference type="AlphaFoldDB" id="A0A485M5M2"/>
<organism evidence="1">
    <name type="scientific">anaerobic digester metagenome</name>
    <dbReference type="NCBI Taxonomy" id="1263854"/>
    <lineage>
        <taxon>unclassified sequences</taxon>
        <taxon>metagenomes</taxon>
        <taxon>ecological metagenomes</taxon>
    </lineage>
</organism>
<name>A0A485M5M2_9ZZZZ</name>